<dbReference type="SUPFAM" id="SSF52343">
    <property type="entry name" value="Ferredoxin reductase-like, C-terminal NADP-linked domain"/>
    <property type="match status" value="1"/>
</dbReference>
<evidence type="ECO:0000256" key="10">
    <source>
        <dbReference type="ARBA" id="ARBA00052219"/>
    </source>
</evidence>
<dbReference type="Gene3D" id="3.40.50.360">
    <property type="match status" value="1"/>
</dbReference>
<dbReference type="InterPro" id="IPR001709">
    <property type="entry name" value="Flavoprot_Pyr_Nucl_cyt_Rdtase"/>
</dbReference>
<dbReference type="PRINTS" id="PR00369">
    <property type="entry name" value="FLAVODOXIN"/>
</dbReference>
<evidence type="ECO:0000256" key="1">
    <source>
        <dbReference type="ARBA" id="ARBA00001917"/>
    </source>
</evidence>
<dbReference type="GO" id="GO:0004783">
    <property type="term" value="F:sulfite reductase (NADPH) activity"/>
    <property type="evidence" value="ECO:0007669"/>
    <property type="project" value="UniProtKB-EC"/>
</dbReference>
<feature type="compositionally biased region" description="Polar residues" evidence="11">
    <location>
        <begin position="1"/>
        <end position="13"/>
    </location>
</feature>
<dbReference type="PANTHER" id="PTHR19384">
    <property type="entry name" value="NITRIC OXIDE SYNTHASE-RELATED"/>
    <property type="match status" value="1"/>
</dbReference>
<dbReference type="GO" id="GO:0010181">
    <property type="term" value="F:FMN binding"/>
    <property type="evidence" value="ECO:0007669"/>
    <property type="project" value="InterPro"/>
</dbReference>
<comment type="cofactor">
    <cofactor evidence="2">
        <name>FAD</name>
        <dbReference type="ChEBI" id="CHEBI:57692"/>
    </cofactor>
</comment>
<evidence type="ECO:0000256" key="9">
    <source>
        <dbReference type="ARBA" id="ARBA00023192"/>
    </source>
</evidence>
<evidence type="ECO:0000256" key="3">
    <source>
        <dbReference type="ARBA" id="ARBA00012604"/>
    </source>
</evidence>
<keyword evidence="9" id="KW-0028">Amino-acid biosynthesis</keyword>
<dbReference type="InterPro" id="IPR017927">
    <property type="entry name" value="FAD-bd_FR_type"/>
</dbReference>
<dbReference type="PROSITE" id="PS51384">
    <property type="entry name" value="FAD_FR"/>
    <property type="match status" value="1"/>
</dbReference>
<dbReference type="OrthoDB" id="7376058at2"/>
<dbReference type="AlphaFoldDB" id="A1RDQ1"/>
<evidence type="ECO:0000256" key="2">
    <source>
        <dbReference type="ARBA" id="ARBA00001974"/>
    </source>
</evidence>
<evidence type="ECO:0000259" key="13">
    <source>
        <dbReference type="PROSITE" id="PS51384"/>
    </source>
</evidence>
<evidence type="ECO:0000313" key="14">
    <source>
        <dbReference type="EMBL" id="ABM10656.1"/>
    </source>
</evidence>
<dbReference type="Gene3D" id="3.40.50.80">
    <property type="entry name" value="Nucleotide-binding domain of ferredoxin-NADP reductase (FNR) module"/>
    <property type="match status" value="1"/>
</dbReference>
<protein>
    <recommendedName>
        <fullName evidence="3">assimilatory sulfite reductase (NADPH)</fullName>
        <ecNumber evidence="3">1.8.1.2</ecNumber>
    </recommendedName>
</protein>
<dbReference type="GO" id="GO:0050660">
    <property type="term" value="F:flavin adenine dinucleotide binding"/>
    <property type="evidence" value="ECO:0007669"/>
    <property type="project" value="TreeGrafter"/>
</dbReference>
<organism evidence="14 15">
    <name type="scientific">Paenarthrobacter aurescens (strain TC1)</name>
    <dbReference type="NCBI Taxonomy" id="290340"/>
    <lineage>
        <taxon>Bacteria</taxon>
        <taxon>Bacillati</taxon>
        <taxon>Actinomycetota</taxon>
        <taxon>Actinomycetes</taxon>
        <taxon>Micrococcales</taxon>
        <taxon>Micrococcaceae</taxon>
        <taxon>Paenarthrobacter</taxon>
    </lineage>
</organism>
<dbReference type="Proteomes" id="UP000000637">
    <property type="component" value="Plasmid pTC2"/>
</dbReference>
<evidence type="ECO:0000256" key="4">
    <source>
        <dbReference type="ARBA" id="ARBA00022630"/>
    </source>
</evidence>
<evidence type="ECO:0000256" key="11">
    <source>
        <dbReference type="SAM" id="MobiDB-lite"/>
    </source>
</evidence>
<dbReference type="InterPro" id="IPR001094">
    <property type="entry name" value="Flavdoxin-like"/>
</dbReference>
<comment type="catalytic activity">
    <reaction evidence="10">
        <text>hydrogen sulfide + 3 NADP(+) + 3 H2O = sulfite + 3 NADPH + 4 H(+)</text>
        <dbReference type="Rhea" id="RHEA:13801"/>
        <dbReference type="ChEBI" id="CHEBI:15377"/>
        <dbReference type="ChEBI" id="CHEBI:15378"/>
        <dbReference type="ChEBI" id="CHEBI:17359"/>
        <dbReference type="ChEBI" id="CHEBI:29919"/>
        <dbReference type="ChEBI" id="CHEBI:57783"/>
        <dbReference type="ChEBI" id="CHEBI:58349"/>
        <dbReference type="EC" id="1.8.1.2"/>
    </reaction>
</comment>
<keyword evidence="5" id="KW-0288">FMN</keyword>
<accession>A1RDQ1</accession>
<dbReference type="InterPro" id="IPR003097">
    <property type="entry name" value="CysJ-like_FAD-binding"/>
</dbReference>
<dbReference type="Gene3D" id="1.20.990.10">
    <property type="entry name" value="NADPH-cytochrome p450 Reductase, Chain A, domain 3"/>
    <property type="match status" value="1"/>
</dbReference>
<dbReference type="EMBL" id="CP000476">
    <property type="protein sequence ID" value="ABM10656.1"/>
    <property type="molecule type" value="Genomic_DNA"/>
</dbReference>
<sequence>MTTDTGELVRTNQGTSSEVSSETGTAVQTLSVLYGSQTGNAEFLASKIVDKANGQGYAAELMSLDMLTPQEAARKDRLLIVTATHDNGHMPDNAQPFWDQLQSAGSDLFKDVPFAVLAIGDSMYEDFCKAGSDLDERLGKLGGKRILDRLDCDVDYDLTSGKWIRGMLETFKTVVPKKRDNNPEDSTVPGANPAEQPKGTRREPDTATVVEARLLSAPESEKEVWHYELEVSGDSRNYRPGDSLAVIPTNNIELVEDLLGFLGLAGSEVFGEDGKTVRETLQNDYELRLPHLGIVAWLVENLAPDHPVRNLVESGDRNALEDWLWGRDMLDVLQETRTTDVDPGEFLSMLRPLQHRSYSIASSPLADGDRVHLTVSTVQYETAGRRHSGACSGFLQSAAQTKTTIKVFPLPAHEFHLPHDNSADVIMVGPGVGVAPFRGFLRDREVSQARGRNWLFFGDRHEKPSWLYQEEMEELQSNGVLNRLSVAFSRDQQGKVYVQDRIREEGDGIFAWLSGGASVYVCGGKQIAPDIDEALLAVLRSHGAMTPEKAHDYLQSLKSEGRYVKDVY</sequence>
<dbReference type="eggNOG" id="COG0369">
    <property type="taxonomic scope" value="Bacteria"/>
</dbReference>
<dbReference type="InterPro" id="IPR001433">
    <property type="entry name" value="OxRdtase_FAD/NAD-bd"/>
</dbReference>
<dbReference type="SUPFAM" id="SSF63380">
    <property type="entry name" value="Riboflavin synthase domain-like"/>
    <property type="match status" value="1"/>
</dbReference>
<dbReference type="PRINTS" id="PR00371">
    <property type="entry name" value="FPNCR"/>
</dbReference>
<dbReference type="Gene3D" id="2.40.30.10">
    <property type="entry name" value="Translation factors"/>
    <property type="match status" value="1"/>
</dbReference>
<dbReference type="InterPro" id="IPR017938">
    <property type="entry name" value="Riboflavin_synthase-like_b-brl"/>
</dbReference>
<dbReference type="KEGG" id="aau:AAur_pTC20214"/>
<dbReference type="Pfam" id="PF00258">
    <property type="entry name" value="Flavodoxin_1"/>
    <property type="match status" value="1"/>
</dbReference>
<keyword evidence="6" id="KW-0274">FAD</keyword>
<proteinExistence type="predicted"/>
<keyword evidence="15" id="KW-1185">Reference proteome</keyword>
<dbReference type="InterPro" id="IPR029039">
    <property type="entry name" value="Flavoprotein-like_sf"/>
</dbReference>
<dbReference type="InterPro" id="IPR008254">
    <property type="entry name" value="Flavodoxin/NO_synth"/>
</dbReference>
<dbReference type="Pfam" id="PF00175">
    <property type="entry name" value="NAD_binding_1"/>
    <property type="match status" value="1"/>
</dbReference>
<dbReference type="SUPFAM" id="SSF52218">
    <property type="entry name" value="Flavoproteins"/>
    <property type="match status" value="1"/>
</dbReference>
<dbReference type="GO" id="GO:0005829">
    <property type="term" value="C:cytosol"/>
    <property type="evidence" value="ECO:0007669"/>
    <property type="project" value="TreeGrafter"/>
</dbReference>
<dbReference type="InterPro" id="IPR039261">
    <property type="entry name" value="FNR_nucleotide-bd"/>
</dbReference>
<reference evidence="14 15" key="1">
    <citation type="journal article" date="2006" name="PLoS Genet.">
        <title>Secrets of soil survival revealed by the genome sequence of Arthrobacter aurescens TC1.</title>
        <authorList>
            <person name="Mongodin E.F."/>
            <person name="Shapir N."/>
            <person name="Daugherty S.C."/>
            <person name="DeBoy R.T."/>
            <person name="Emerson J.B."/>
            <person name="Shvartzbeyn A."/>
            <person name="Radune D."/>
            <person name="Vamathevan J."/>
            <person name="Riggs F."/>
            <person name="Grinberg V."/>
            <person name="Khouri H."/>
            <person name="Wackett L.P."/>
            <person name="Nelson K.E."/>
            <person name="Sadowsky M.J."/>
        </authorList>
    </citation>
    <scope>NUCLEOTIDE SEQUENCE [LARGE SCALE GENOMIC DNA]</scope>
    <source>
        <strain evidence="14 15">TC1</strain>
    </source>
</reference>
<dbReference type="RefSeq" id="WP_011777268.1">
    <property type="nucleotide sequence ID" value="NC_008713.1"/>
</dbReference>
<dbReference type="EC" id="1.8.1.2" evidence="3"/>
<keyword evidence="9" id="KW-0198">Cysteine biosynthesis</keyword>
<feature type="domain" description="Flavodoxin-like" evidence="12">
    <location>
        <begin position="30"/>
        <end position="168"/>
    </location>
</feature>
<dbReference type="HOGENOM" id="CLU_001570_17_7_11"/>
<dbReference type="GO" id="GO:0019344">
    <property type="term" value="P:cysteine biosynthetic process"/>
    <property type="evidence" value="ECO:0007669"/>
    <property type="project" value="UniProtKB-KW"/>
</dbReference>
<keyword evidence="14" id="KW-0614">Plasmid</keyword>
<keyword evidence="8" id="KW-0560">Oxidoreductase</keyword>
<dbReference type="FunFam" id="3.40.50.80:FF:000001">
    <property type="entry name" value="NADPH--cytochrome P450 reductase 1"/>
    <property type="match status" value="1"/>
</dbReference>
<dbReference type="PROSITE" id="PS50902">
    <property type="entry name" value="FLAVODOXIN_LIKE"/>
    <property type="match status" value="1"/>
</dbReference>
<dbReference type="PANTHER" id="PTHR19384:SF128">
    <property type="entry name" value="NADPH OXIDOREDUCTASE A"/>
    <property type="match status" value="1"/>
</dbReference>
<keyword evidence="7" id="KW-0521">NADP</keyword>
<feature type="domain" description="FAD-binding FR-type" evidence="13">
    <location>
        <begin position="202"/>
        <end position="418"/>
    </location>
</feature>
<evidence type="ECO:0000256" key="8">
    <source>
        <dbReference type="ARBA" id="ARBA00023002"/>
    </source>
</evidence>
<evidence type="ECO:0000259" key="12">
    <source>
        <dbReference type="PROSITE" id="PS50902"/>
    </source>
</evidence>
<keyword evidence="4" id="KW-0285">Flavoprotein</keyword>
<dbReference type="InterPro" id="IPR023173">
    <property type="entry name" value="NADPH_Cyt_P450_Rdtase_alpha"/>
</dbReference>
<evidence type="ECO:0000256" key="7">
    <source>
        <dbReference type="ARBA" id="ARBA00022857"/>
    </source>
</evidence>
<gene>
    <name evidence="14" type="ordered locus">AAur_pTC20214</name>
</gene>
<evidence type="ECO:0000256" key="6">
    <source>
        <dbReference type="ARBA" id="ARBA00022827"/>
    </source>
</evidence>
<comment type="cofactor">
    <cofactor evidence="1">
        <name>FMN</name>
        <dbReference type="ChEBI" id="CHEBI:58210"/>
    </cofactor>
</comment>
<evidence type="ECO:0000313" key="15">
    <source>
        <dbReference type="Proteomes" id="UP000000637"/>
    </source>
</evidence>
<geneLocation type="plasmid" evidence="14 15">
    <name>pTC2</name>
</geneLocation>
<dbReference type="Pfam" id="PF00667">
    <property type="entry name" value="FAD_binding_1"/>
    <property type="match status" value="1"/>
</dbReference>
<feature type="region of interest" description="Disordered" evidence="11">
    <location>
        <begin position="175"/>
        <end position="205"/>
    </location>
</feature>
<name>A1RDQ1_PAEAT</name>
<feature type="region of interest" description="Disordered" evidence="11">
    <location>
        <begin position="1"/>
        <end position="22"/>
    </location>
</feature>
<evidence type="ECO:0000256" key="5">
    <source>
        <dbReference type="ARBA" id="ARBA00022643"/>
    </source>
</evidence>
<dbReference type="CDD" id="cd06199">
    <property type="entry name" value="SiR"/>
    <property type="match status" value="1"/>
</dbReference>